<accession>A0A7S1HQQ1</accession>
<keyword evidence="3" id="KW-0813">Transport</keyword>
<evidence type="ECO:0000256" key="4">
    <source>
        <dbReference type="ARBA" id="ARBA00022692"/>
    </source>
</evidence>
<dbReference type="NCBIfam" id="TIGR00967">
    <property type="entry name" value="3a0501s007"/>
    <property type="match status" value="1"/>
</dbReference>
<keyword evidence="7 11" id="KW-1133">Transmembrane helix</keyword>
<feature type="domain" description="Translocon Sec61/SecY plug" evidence="12">
    <location>
        <begin position="43"/>
        <end position="77"/>
    </location>
</feature>
<evidence type="ECO:0000256" key="11">
    <source>
        <dbReference type="SAM" id="Phobius"/>
    </source>
</evidence>
<gene>
    <name evidence="13" type="ORF">PCOR1465_LOCUS972</name>
</gene>
<proteinExistence type="inferred from homology"/>
<comment type="similarity">
    <text evidence="2 10">Belongs to the SecY/SEC61-alpha family.</text>
</comment>
<comment type="subcellular location">
    <subcellularLocation>
        <location evidence="1">Endoplasmic reticulum membrane</location>
        <topology evidence="1">Multi-pass membrane protein</topology>
    </subcellularLocation>
</comment>
<sequence>MSSGGFRILHLVKPFIGILPEVEQAKRNVPFREKVLYTAVALFVFLVCSQLPLYGIHTSAGADPFYWARVIMASNRGTCMELGIGPSVTSGLVMQLLSGSKLIEVDTSIPEDVELFQAANKMMGFIICIGQAMAYVVSGMYGSINDIGYVKAAMIVGQLFLATIIVTLLDELLQKGYGFGSGVSLFIATNICESIVWKSFSPQTINRGRGAEFEGALVALFHLTLTRGDKVKAVKEAFYRGNLPNCLNLLATIVVFMIVIYFQGFRVDLPVKSKAQRGYQGNYPIKLFYTSNMPIILQSALVSNIYFLSQLLYKRFGGNFLVRLFGRWEEDPFGGHLSPVGGLAYYISAPKNMQDVLDNPLHAVFYLTFMLSACALFSKTWIEISGSSSRDVAKQLKAQRLFIQGHRETSLKKELDRYIPTAAAFGGLCIGALTGFADFLGAIGSGTGILLAVTTIYEYFEKYEKERAQNMSIY</sequence>
<evidence type="ECO:0000256" key="2">
    <source>
        <dbReference type="ARBA" id="ARBA00005751"/>
    </source>
</evidence>
<dbReference type="InterPro" id="IPR023201">
    <property type="entry name" value="SecY_dom_sf"/>
</dbReference>
<evidence type="ECO:0000259" key="12">
    <source>
        <dbReference type="Pfam" id="PF10559"/>
    </source>
</evidence>
<dbReference type="InterPro" id="IPR019561">
    <property type="entry name" value="Translocon_Sec61/SecY_plug_dom"/>
</dbReference>
<dbReference type="EMBL" id="HBFZ01001454">
    <property type="protein sequence ID" value="CAD8988183.1"/>
    <property type="molecule type" value="Transcribed_RNA"/>
</dbReference>
<keyword evidence="6" id="KW-0653">Protein transport</keyword>
<dbReference type="Gene3D" id="1.10.3370.10">
    <property type="entry name" value="SecY subunit domain"/>
    <property type="match status" value="1"/>
</dbReference>
<dbReference type="Pfam" id="PF00344">
    <property type="entry name" value="SecY"/>
    <property type="match status" value="1"/>
</dbReference>
<keyword evidence="8" id="KW-0811">Translocation</keyword>
<evidence type="ECO:0000256" key="8">
    <source>
        <dbReference type="ARBA" id="ARBA00023010"/>
    </source>
</evidence>
<keyword evidence="5" id="KW-0256">Endoplasmic reticulum</keyword>
<feature type="transmembrane region" description="Helical" evidence="11">
    <location>
        <begin position="287"/>
        <end position="307"/>
    </location>
</feature>
<evidence type="ECO:0000256" key="1">
    <source>
        <dbReference type="ARBA" id="ARBA00004477"/>
    </source>
</evidence>
<evidence type="ECO:0000313" key="13">
    <source>
        <dbReference type="EMBL" id="CAD8988183.1"/>
    </source>
</evidence>
<evidence type="ECO:0000256" key="5">
    <source>
        <dbReference type="ARBA" id="ARBA00022824"/>
    </source>
</evidence>
<protein>
    <recommendedName>
        <fullName evidence="12">Translocon Sec61/SecY plug domain-containing protein</fullName>
    </recommendedName>
</protein>
<dbReference type="InterPro" id="IPR002208">
    <property type="entry name" value="SecY/SEC61-alpha"/>
</dbReference>
<dbReference type="GO" id="GO:0005789">
    <property type="term" value="C:endoplasmic reticulum membrane"/>
    <property type="evidence" value="ECO:0007669"/>
    <property type="project" value="UniProtKB-SubCell"/>
</dbReference>
<feature type="transmembrane region" description="Helical" evidence="11">
    <location>
        <begin position="149"/>
        <end position="169"/>
    </location>
</feature>
<keyword evidence="9 11" id="KW-0472">Membrane</keyword>
<feature type="transmembrane region" description="Helical" evidence="11">
    <location>
        <begin position="247"/>
        <end position="267"/>
    </location>
</feature>
<dbReference type="NCBIfam" id="NF006341">
    <property type="entry name" value="PRK08568.1-5"/>
    <property type="match status" value="1"/>
</dbReference>
<reference evidence="13" key="1">
    <citation type="submission" date="2021-01" db="EMBL/GenBank/DDBJ databases">
        <authorList>
            <person name="Corre E."/>
            <person name="Pelletier E."/>
            <person name="Niang G."/>
            <person name="Scheremetjew M."/>
            <person name="Finn R."/>
            <person name="Kale V."/>
            <person name="Holt S."/>
            <person name="Cochrane G."/>
            <person name="Meng A."/>
            <person name="Brown T."/>
            <person name="Cohen L."/>
        </authorList>
    </citation>
    <scope>NUCLEOTIDE SEQUENCE</scope>
    <source>
        <strain evidence="13">RCC1383</strain>
    </source>
</reference>
<feature type="transmembrane region" description="Helical" evidence="11">
    <location>
        <begin position="439"/>
        <end position="460"/>
    </location>
</feature>
<organism evidence="13">
    <name type="scientific">Phaeocystis cordata</name>
    <dbReference type="NCBI Taxonomy" id="118079"/>
    <lineage>
        <taxon>Eukaryota</taxon>
        <taxon>Haptista</taxon>
        <taxon>Haptophyta</taxon>
        <taxon>Prymnesiophyceae</taxon>
        <taxon>Phaeocystales</taxon>
        <taxon>Phaeocystaceae</taxon>
        <taxon>Phaeocystis</taxon>
    </lineage>
</organism>
<dbReference type="PROSITE" id="PS00756">
    <property type="entry name" value="SECY_2"/>
    <property type="match status" value="1"/>
</dbReference>
<feature type="transmembrane region" description="Helical" evidence="11">
    <location>
        <begin position="35"/>
        <end position="56"/>
    </location>
</feature>
<evidence type="ECO:0000256" key="7">
    <source>
        <dbReference type="ARBA" id="ARBA00022989"/>
    </source>
</evidence>
<dbReference type="Pfam" id="PF10559">
    <property type="entry name" value="Plug_translocon"/>
    <property type="match status" value="1"/>
</dbReference>
<keyword evidence="4 11" id="KW-0812">Transmembrane</keyword>
<dbReference type="PIRSF" id="PIRSF004557">
    <property type="entry name" value="SecY"/>
    <property type="match status" value="1"/>
</dbReference>
<dbReference type="InterPro" id="IPR030659">
    <property type="entry name" value="SecY_CS"/>
</dbReference>
<evidence type="ECO:0000256" key="9">
    <source>
        <dbReference type="ARBA" id="ARBA00023136"/>
    </source>
</evidence>
<evidence type="ECO:0000256" key="6">
    <source>
        <dbReference type="ARBA" id="ARBA00022927"/>
    </source>
</evidence>
<dbReference type="FunFam" id="1.10.3370.10:FF:000002">
    <property type="entry name" value="Transport Sec61 subunit alpha isoform 2"/>
    <property type="match status" value="1"/>
</dbReference>
<name>A0A7S1HQQ1_9EUKA</name>
<evidence type="ECO:0000256" key="10">
    <source>
        <dbReference type="RuleBase" id="RU004349"/>
    </source>
</evidence>
<dbReference type="SUPFAM" id="SSF103491">
    <property type="entry name" value="Preprotein translocase SecY subunit"/>
    <property type="match status" value="1"/>
</dbReference>
<evidence type="ECO:0000256" key="3">
    <source>
        <dbReference type="ARBA" id="ARBA00022448"/>
    </source>
</evidence>
<dbReference type="PANTHER" id="PTHR10906">
    <property type="entry name" value="SECY/SEC61-ALPHA FAMILY MEMBER"/>
    <property type="match status" value="1"/>
</dbReference>
<dbReference type="AlphaFoldDB" id="A0A7S1HQQ1"/>
<feature type="transmembrane region" description="Helical" evidence="11">
    <location>
        <begin position="415"/>
        <end position="433"/>
    </location>
</feature>
<dbReference type="GO" id="GO:0015031">
    <property type="term" value="P:protein transport"/>
    <property type="evidence" value="ECO:0007669"/>
    <property type="project" value="UniProtKB-KW"/>
</dbReference>
<feature type="transmembrane region" description="Helical" evidence="11">
    <location>
        <begin position="122"/>
        <end position="142"/>
    </location>
</feature>